<accession>A0A418XWM2</accession>
<dbReference type="InterPro" id="IPR009525">
    <property type="entry name" value="DUF1145"/>
</dbReference>
<name>A0A418XWM2_9GAMM</name>
<evidence type="ECO:0000313" key="2">
    <source>
        <dbReference type="EMBL" id="RJG17219.1"/>
    </source>
</evidence>
<feature type="transmembrane region" description="Helical" evidence="1">
    <location>
        <begin position="6"/>
        <end position="23"/>
    </location>
</feature>
<feature type="transmembrane region" description="Helical" evidence="1">
    <location>
        <begin position="30"/>
        <end position="53"/>
    </location>
</feature>
<dbReference type="EMBL" id="QYYA01000003">
    <property type="protein sequence ID" value="RJG17219.1"/>
    <property type="molecule type" value="Genomic_DNA"/>
</dbReference>
<evidence type="ECO:0000313" key="3">
    <source>
        <dbReference type="Proteomes" id="UP000283734"/>
    </source>
</evidence>
<organism evidence="2 3">
    <name type="scientific">Alcanivorax profundi</name>
    <dbReference type="NCBI Taxonomy" id="2338368"/>
    <lineage>
        <taxon>Bacteria</taxon>
        <taxon>Pseudomonadati</taxon>
        <taxon>Pseudomonadota</taxon>
        <taxon>Gammaproteobacteria</taxon>
        <taxon>Oceanospirillales</taxon>
        <taxon>Alcanivoracaceae</taxon>
        <taxon>Alcanivorax</taxon>
    </lineage>
</organism>
<evidence type="ECO:0000256" key="1">
    <source>
        <dbReference type="SAM" id="Phobius"/>
    </source>
</evidence>
<reference evidence="2 3" key="1">
    <citation type="submission" date="2018-09" db="EMBL/GenBank/DDBJ databases">
        <title>Alcanivorax profundi sp. nov., isolated from 1000 m-depth seawater of the Mariana Trench.</title>
        <authorList>
            <person name="Liu J."/>
        </authorList>
    </citation>
    <scope>NUCLEOTIDE SEQUENCE [LARGE SCALE GENOMIC DNA]</scope>
    <source>
        <strain evidence="2 3">MTEO17</strain>
    </source>
</reference>
<gene>
    <name evidence="2" type="ORF">D4A39_10820</name>
</gene>
<sequence>MNMFRGVIVVFWLAVLLAIFADLPVPFDRLLLSAGAVVAFLHALELVGFGVWIRRRGLFHWRDGVMIMIFGVLYLKPRMRRARQASV</sequence>
<dbReference type="RefSeq" id="WP_022986870.1">
    <property type="nucleotide sequence ID" value="NZ_CAXGPP010000002.1"/>
</dbReference>
<keyword evidence="1" id="KW-1133">Transmembrane helix</keyword>
<dbReference type="Proteomes" id="UP000283734">
    <property type="component" value="Unassembled WGS sequence"/>
</dbReference>
<dbReference type="AlphaFoldDB" id="A0A418XWM2"/>
<comment type="caution">
    <text evidence="2">The sequence shown here is derived from an EMBL/GenBank/DDBJ whole genome shotgun (WGS) entry which is preliminary data.</text>
</comment>
<dbReference type="OrthoDB" id="6080492at2"/>
<keyword evidence="1" id="KW-0812">Transmembrane</keyword>
<keyword evidence="3" id="KW-1185">Reference proteome</keyword>
<protein>
    <submittedName>
        <fullName evidence="2">DUF1145 domain-containing protein</fullName>
    </submittedName>
</protein>
<proteinExistence type="predicted"/>
<keyword evidence="1" id="KW-0472">Membrane</keyword>
<dbReference type="Pfam" id="PF06611">
    <property type="entry name" value="DUF1145"/>
    <property type="match status" value="1"/>
</dbReference>